<gene>
    <name evidence="1" type="ORF">U14_04336</name>
</gene>
<reference evidence="1" key="1">
    <citation type="journal article" date="2015" name="PeerJ">
        <title>First genomic representation of candidate bacterial phylum KSB3 points to enhanced environmental sensing as a trigger of wastewater bulking.</title>
        <authorList>
            <person name="Sekiguchi Y."/>
            <person name="Ohashi A."/>
            <person name="Parks D.H."/>
            <person name="Yamauchi T."/>
            <person name="Tyson G.W."/>
            <person name="Hugenholtz P."/>
        </authorList>
    </citation>
    <scope>NUCLEOTIDE SEQUENCE [LARGE SCALE GENOMIC DNA]</scope>
</reference>
<accession>A0A0S6W0C3</accession>
<organism evidence="1">
    <name type="scientific">Candidatus Moduliflexus flocculans</name>
    <dbReference type="NCBI Taxonomy" id="1499966"/>
    <lineage>
        <taxon>Bacteria</taxon>
        <taxon>Candidatus Moduliflexota</taxon>
        <taxon>Candidatus Moduliflexia</taxon>
        <taxon>Candidatus Moduliflexales</taxon>
        <taxon>Candidatus Moduliflexaceae</taxon>
    </lineage>
</organism>
<dbReference type="EMBL" id="DF820459">
    <property type="protein sequence ID" value="GAK53077.1"/>
    <property type="molecule type" value="Genomic_DNA"/>
</dbReference>
<evidence type="ECO:0000313" key="1">
    <source>
        <dbReference type="EMBL" id="GAK53077.1"/>
    </source>
</evidence>
<name>A0A0S6W0C3_9BACT</name>
<dbReference type="HOGENOM" id="CLU_3022684_0_0_0"/>
<evidence type="ECO:0000313" key="2">
    <source>
        <dbReference type="Proteomes" id="UP000030700"/>
    </source>
</evidence>
<protein>
    <submittedName>
        <fullName evidence="1">Uncharacterized protein</fullName>
    </submittedName>
</protein>
<sequence length="55" mass="6462">MKFAFRQGLIWIPIEVVYGGQMIRIEIRMTDQVSARTPSNTIYSRKHHRTLIGLM</sequence>
<dbReference type="STRING" id="1499966.U14_04336"/>
<dbReference type="Proteomes" id="UP000030700">
    <property type="component" value="Unassembled WGS sequence"/>
</dbReference>
<proteinExistence type="predicted"/>
<dbReference type="AlphaFoldDB" id="A0A0S6W0C3"/>
<keyword evidence="2" id="KW-1185">Reference proteome</keyword>